<feature type="compositionally biased region" description="Polar residues" evidence="1">
    <location>
        <begin position="62"/>
        <end position="80"/>
    </location>
</feature>
<feature type="region of interest" description="Disordered" evidence="1">
    <location>
        <begin position="49"/>
        <end position="80"/>
    </location>
</feature>
<accession>A0A284S320</accession>
<keyword evidence="3" id="KW-1185">Reference proteome</keyword>
<gene>
    <name evidence="2" type="ORF">ARMOST_18850</name>
</gene>
<evidence type="ECO:0000256" key="1">
    <source>
        <dbReference type="SAM" id="MobiDB-lite"/>
    </source>
</evidence>
<dbReference type="EMBL" id="FUEG01000028">
    <property type="protein sequence ID" value="SJL15357.1"/>
    <property type="molecule type" value="Genomic_DNA"/>
</dbReference>
<reference evidence="3" key="1">
    <citation type="journal article" date="2017" name="Nat. Ecol. Evol.">
        <title>Genome expansion and lineage-specific genetic innovations in the forest pathogenic fungi Armillaria.</title>
        <authorList>
            <person name="Sipos G."/>
            <person name="Prasanna A.N."/>
            <person name="Walter M.C."/>
            <person name="O'Connor E."/>
            <person name="Balint B."/>
            <person name="Krizsan K."/>
            <person name="Kiss B."/>
            <person name="Hess J."/>
            <person name="Varga T."/>
            <person name="Slot J."/>
            <person name="Riley R."/>
            <person name="Boka B."/>
            <person name="Rigling D."/>
            <person name="Barry K."/>
            <person name="Lee J."/>
            <person name="Mihaltcheva S."/>
            <person name="LaButti K."/>
            <person name="Lipzen A."/>
            <person name="Waldron R."/>
            <person name="Moloney N.M."/>
            <person name="Sperisen C."/>
            <person name="Kredics L."/>
            <person name="Vagvoelgyi C."/>
            <person name="Patrignani A."/>
            <person name="Fitzpatrick D."/>
            <person name="Nagy I."/>
            <person name="Doyle S."/>
            <person name="Anderson J.B."/>
            <person name="Grigoriev I.V."/>
            <person name="Gueldener U."/>
            <person name="Muensterkoetter M."/>
            <person name="Nagy L.G."/>
        </authorList>
    </citation>
    <scope>NUCLEOTIDE SEQUENCE [LARGE SCALE GENOMIC DNA]</scope>
    <source>
        <strain evidence="3">C18/9</strain>
    </source>
</reference>
<organism evidence="2 3">
    <name type="scientific">Armillaria ostoyae</name>
    <name type="common">Armillaria root rot fungus</name>
    <dbReference type="NCBI Taxonomy" id="47428"/>
    <lineage>
        <taxon>Eukaryota</taxon>
        <taxon>Fungi</taxon>
        <taxon>Dikarya</taxon>
        <taxon>Basidiomycota</taxon>
        <taxon>Agaricomycotina</taxon>
        <taxon>Agaricomycetes</taxon>
        <taxon>Agaricomycetidae</taxon>
        <taxon>Agaricales</taxon>
        <taxon>Marasmiineae</taxon>
        <taxon>Physalacriaceae</taxon>
        <taxon>Armillaria</taxon>
    </lineage>
</organism>
<evidence type="ECO:0000313" key="2">
    <source>
        <dbReference type="EMBL" id="SJL15357.1"/>
    </source>
</evidence>
<proteinExistence type="predicted"/>
<sequence length="80" mass="9041">MGQQCGQFQGGVLVNFLLIQIHVNSTLDMQRQEVAQPCQKMHVLLDHHQTPRDVKVQHLSENRSSVPSQNNEDSSQIHLG</sequence>
<dbReference type="Proteomes" id="UP000219338">
    <property type="component" value="Unassembled WGS sequence"/>
</dbReference>
<evidence type="ECO:0000313" key="3">
    <source>
        <dbReference type="Proteomes" id="UP000219338"/>
    </source>
</evidence>
<name>A0A284S320_ARMOS</name>
<dbReference type="AlphaFoldDB" id="A0A284S320"/>
<feature type="compositionally biased region" description="Basic and acidic residues" evidence="1">
    <location>
        <begin position="49"/>
        <end position="61"/>
    </location>
</feature>
<protein>
    <submittedName>
        <fullName evidence="2">Uncharacterized protein</fullName>
    </submittedName>
</protein>